<protein>
    <recommendedName>
        <fullName evidence="2">TadE-like domain-containing protein</fullName>
    </recommendedName>
</protein>
<proteinExistence type="predicted"/>
<organism evidence="3 4">
    <name type="scientific">Nitratireductor basaltis</name>
    <dbReference type="NCBI Taxonomy" id="472175"/>
    <lineage>
        <taxon>Bacteria</taxon>
        <taxon>Pseudomonadati</taxon>
        <taxon>Pseudomonadota</taxon>
        <taxon>Alphaproteobacteria</taxon>
        <taxon>Hyphomicrobiales</taxon>
        <taxon>Phyllobacteriaceae</taxon>
        <taxon>Nitratireductor</taxon>
    </lineage>
</organism>
<dbReference type="PATRIC" id="fig|472175.3.peg.2369"/>
<evidence type="ECO:0000313" key="4">
    <source>
        <dbReference type="Proteomes" id="UP000053675"/>
    </source>
</evidence>
<dbReference type="eggNOG" id="COG4961">
    <property type="taxonomic scope" value="Bacteria"/>
</dbReference>
<sequence length="208" mass="23071">MMLMLNAIGETCGAFRRLVSRFRRETAGVAAIEFAFIMPVMLALYFLTMEFSQAIDANKKVGRVASQVADLVTQSNSVTRNDLDAIMKIGESILQPYSRSNIEIEVIQIEITDEKTPKALVDWSRRMKDGNFGKGPNKGTRVEIPEALMVPGNFLIRAQSSLDYAPVITWSASGKKATGLVAAFDSINMSERYYLRPRMSTEVPCGDC</sequence>
<name>A0A084UEE4_9HYPH</name>
<dbReference type="EMBL" id="JMQM01000001">
    <property type="protein sequence ID" value="KFB11330.1"/>
    <property type="molecule type" value="Genomic_DNA"/>
</dbReference>
<evidence type="ECO:0000313" key="3">
    <source>
        <dbReference type="EMBL" id="KFB11330.1"/>
    </source>
</evidence>
<feature type="domain" description="TadE-like" evidence="2">
    <location>
        <begin position="28"/>
        <end position="69"/>
    </location>
</feature>
<evidence type="ECO:0000259" key="2">
    <source>
        <dbReference type="Pfam" id="PF07811"/>
    </source>
</evidence>
<dbReference type="Proteomes" id="UP000053675">
    <property type="component" value="Unassembled WGS sequence"/>
</dbReference>
<keyword evidence="4" id="KW-1185">Reference proteome</keyword>
<evidence type="ECO:0000256" key="1">
    <source>
        <dbReference type="SAM" id="Phobius"/>
    </source>
</evidence>
<dbReference type="InterPro" id="IPR012495">
    <property type="entry name" value="TadE-like_dom"/>
</dbReference>
<dbReference type="STRING" id="472175.EL18_02378"/>
<comment type="caution">
    <text evidence="3">The sequence shown here is derived from an EMBL/GenBank/DDBJ whole genome shotgun (WGS) entry which is preliminary data.</text>
</comment>
<accession>A0A084UEE4</accession>
<keyword evidence="1" id="KW-0812">Transmembrane</keyword>
<dbReference type="AlphaFoldDB" id="A0A084UEE4"/>
<feature type="transmembrane region" description="Helical" evidence="1">
    <location>
        <begin position="26"/>
        <end position="47"/>
    </location>
</feature>
<dbReference type="RefSeq" id="WP_244444559.1">
    <property type="nucleotide sequence ID" value="NZ_JMQM01000001.1"/>
</dbReference>
<dbReference type="Pfam" id="PF07811">
    <property type="entry name" value="TadE"/>
    <property type="match status" value="1"/>
</dbReference>
<keyword evidence="1" id="KW-1133">Transmembrane helix</keyword>
<reference evidence="3 4" key="1">
    <citation type="submission" date="2014-05" db="EMBL/GenBank/DDBJ databases">
        <title>Draft Genome Sequence of Nitratireductor basaltis Strain UMTGB225, A Marine Bacterium Isolated from Green Barrel Tunicate.</title>
        <authorList>
            <person name="Gan H.Y."/>
        </authorList>
    </citation>
    <scope>NUCLEOTIDE SEQUENCE [LARGE SCALE GENOMIC DNA]</scope>
    <source>
        <strain evidence="3 4">UMTGB225</strain>
    </source>
</reference>
<keyword evidence="1" id="KW-0472">Membrane</keyword>
<gene>
    <name evidence="3" type="ORF">EL18_02378</name>
</gene>